<organism evidence="1">
    <name type="scientific">Rhizophora mucronata</name>
    <name type="common">Asiatic mangrove</name>
    <dbReference type="NCBI Taxonomy" id="61149"/>
    <lineage>
        <taxon>Eukaryota</taxon>
        <taxon>Viridiplantae</taxon>
        <taxon>Streptophyta</taxon>
        <taxon>Embryophyta</taxon>
        <taxon>Tracheophyta</taxon>
        <taxon>Spermatophyta</taxon>
        <taxon>Magnoliopsida</taxon>
        <taxon>eudicotyledons</taxon>
        <taxon>Gunneridae</taxon>
        <taxon>Pentapetalae</taxon>
        <taxon>rosids</taxon>
        <taxon>fabids</taxon>
        <taxon>Malpighiales</taxon>
        <taxon>Rhizophoraceae</taxon>
        <taxon>Rhizophora</taxon>
    </lineage>
</organism>
<evidence type="ECO:0000313" key="1">
    <source>
        <dbReference type="EMBL" id="MBX64725.1"/>
    </source>
</evidence>
<sequence length="47" mass="5411">MFSHCSVSLCSWKTKDSSSDPFMVCRGEEFIMPSDTSEVRQKPQFMC</sequence>
<name>A0A2P2QCN0_RHIMU</name>
<reference evidence="1" key="1">
    <citation type="submission" date="2018-02" db="EMBL/GenBank/DDBJ databases">
        <title>Rhizophora mucronata_Transcriptome.</title>
        <authorList>
            <person name="Meera S.P."/>
            <person name="Sreeshan A."/>
            <person name="Augustine A."/>
        </authorList>
    </citation>
    <scope>NUCLEOTIDE SEQUENCE</scope>
    <source>
        <tissue evidence="1">Leaf</tissue>
    </source>
</reference>
<dbReference type="EMBL" id="GGEC01084241">
    <property type="protein sequence ID" value="MBX64725.1"/>
    <property type="molecule type" value="Transcribed_RNA"/>
</dbReference>
<accession>A0A2P2QCN0</accession>
<protein>
    <submittedName>
        <fullName evidence="1">Uncharacterized protein</fullName>
    </submittedName>
</protein>
<dbReference type="AlphaFoldDB" id="A0A2P2QCN0"/>
<proteinExistence type="predicted"/>